<sequence>MASTKFDEIGPSTDHHYIFPTLPTPMHLSTSFYQIFKRISVK</sequence>
<keyword evidence="2" id="KW-1185">Reference proteome</keyword>
<accession>A0A1R3KYG8</accession>
<dbReference type="EMBL" id="AWUE01009786">
    <property type="protein sequence ID" value="OMP12154.1"/>
    <property type="molecule type" value="Genomic_DNA"/>
</dbReference>
<gene>
    <name evidence="1" type="ORF">COLO4_03442</name>
</gene>
<dbReference type="AlphaFoldDB" id="A0A1R3KYG8"/>
<dbReference type="Proteomes" id="UP000187203">
    <property type="component" value="Unassembled WGS sequence"/>
</dbReference>
<protein>
    <submittedName>
        <fullName evidence="1">Uncharacterized protein</fullName>
    </submittedName>
</protein>
<comment type="caution">
    <text evidence="1">The sequence shown here is derived from an EMBL/GenBank/DDBJ whole genome shotgun (WGS) entry which is preliminary data.</text>
</comment>
<evidence type="ECO:0000313" key="2">
    <source>
        <dbReference type="Proteomes" id="UP000187203"/>
    </source>
</evidence>
<evidence type="ECO:0000313" key="1">
    <source>
        <dbReference type="EMBL" id="OMP12154.1"/>
    </source>
</evidence>
<reference evidence="2" key="1">
    <citation type="submission" date="2013-09" db="EMBL/GenBank/DDBJ databases">
        <title>Corchorus olitorius genome sequencing.</title>
        <authorList>
            <person name="Alam M."/>
            <person name="Haque M.S."/>
            <person name="Islam M.S."/>
            <person name="Emdad E.M."/>
            <person name="Islam M.M."/>
            <person name="Ahmed B."/>
            <person name="Halim A."/>
            <person name="Hossen Q.M.M."/>
            <person name="Hossain M.Z."/>
            <person name="Ahmed R."/>
            <person name="Khan M.M."/>
            <person name="Islam R."/>
            <person name="Rashid M.M."/>
            <person name="Khan S.A."/>
            <person name="Rahman M.S."/>
            <person name="Alam M."/>
            <person name="Yahiya A.S."/>
            <person name="Khan M.S."/>
            <person name="Azam M.S."/>
            <person name="Haque T."/>
            <person name="Lashkar M.Z.H."/>
            <person name="Akhand A.I."/>
            <person name="Morshed G."/>
            <person name="Roy S."/>
            <person name="Uddin K.S."/>
            <person name="Rabeya T."/>
            <person name="Hossain A.S."/>
            <person name="Chowdhury A."/>
            <person name="Snigdha A.R."/>
            <person name="Mortoza M.S."/>
            <person name="Matin S.A."/>
            <person name="Hoque S.M.E."/>
            <person name="Islam M.K."/>
            <person name="Roy D.K."/>
            <person name="Haider R."/>
            <person name="Moosa M.M."/>
            <person name="Elias S.M."/>
            <person name="Hasan A.M."/>
            <person name="Jahan S."/>
            <person name="Shafiuddin M."/>
            <person name="Mahmood N."/>
            <person name="Shommy N.S."/>
        </authorList>
    </citation>
    <scope>NUCLEOTIDE SEQUENCE [LARGE SCALE GENOMIC DNA]</scope>
    <source>
        <strain evidence="2">cv. O-4</strain>
    </source>
</reference>
<name>A0A1R3KYG8_9ROSI</name>
<proteinExistence type="predicted"/>
<organism evidence="1 2">
    <name type="scientific">Corchorus olitorius</name>
    <dbReference type="NCBI Taxonomy" id="93759"/>
    <lineage>
        <taxon>Eukaryota</taxon>
        <taxon>Viridiplantae</taxon>
        <taxon>Streptophyta</taxon>
        <taxon>Embryophyta</taxon>
        <taxon>Tracheophyta</taxon>
        <taxon>Spermatophyta</taxon>
        <taxon>Magnoliopsida</taxon>
        <taxon>eudicotyledons</taxon>
        <taxon>Gunneridae</taxon>
        <taxon>Pentapetalae</taxon>
        <taxon>rosids</taxon>
        <taxon>malvids</taxon>
        <taxon>Malvales</taxon>
        <taxon>Malvaceae</taxon>
        <taxon>Grewioideae</taxon>
        <taxon>Apeibeae</taxon>
        <taxon>Corchorus</taxon>
    </lineage>
</organism>